<accession>A0A9N8HKX7</accession>
<proteinExistence type="predicted"/>
<keyword evidence="1" id="KW-1133">Transmembrane helix</keyword>
<sequence length="77" mass="8428">MPHQVIRAVQTLSAAHGTGRALRTGKTSIGQLANATIWSPQHFPKFLGFTMLSSGVAGFNFMAYLKRCDKETLVYAE</sequence>
<keyword evidence="1" id="KW-0812">Transmembrane</keyword>
<protein>
    <submittedName>
        <fullName evidence="2">Uncharacterized protein</fullName>
    </submittedName>
</protein>
<feature type="transmembrane region" description="Helical" evidence="1">
    <location>
        <begin position="46"/>
        <end position="65"/>
    </location>
</feature>
<reference evidence="2" key="1">
    <citation type="submission" date="2020-06" db="EMBL/GenBank/DDBJ databases">
        <authorList>
            <consortium name="Plant Systems Biology data submission"/>
        </authorList>
    </citation>
    <scope>NUCLEOTIDE SEQUENCE</scope>
    <source>
        <strain evidence="2">D6</strain>
    </source>
</reference>
<name>A0A9N8HKX7_9STRA</name>
<organism evidence="2 3">
    <name type="scientific">Seminavis robusta</name>
    <dbReference type="NCBI Taxonomy" id="568900"/>
    <lineage>
        <taxon>Eukaryota</taxon>
        <taxon>Sar</taxon>
        <taxon>Stramenopiles</taxon>
        <taxon>Ochrophyta</taxon>
        <taxon>Bacillariophyta</taxon>
        <taxon>Bacillariophyceae</taxon>
        <taxon>Bacillariophycidae</taxon>
        <taxon>Naviculales</taxon>
        <taxon>Naviculaceae</taxon>
        <taxon>Seminavis</taxon>
    </lineage>
</organism>
<evidence type="ECO:0000313" key="2">
    <source>
        <dbReference type="EMBL" id="CAB9517661.1"/>
    </source>
</evidence>
<keyword evidence="3" id="KW-1185">Reference proteome</keyword>
<keyword evidence="1" id="KW-0472">Membrane</keyword>
<dbReference type="OrthoDB" id="51575at2759"/>
<dbReference type="AlphaFoldDB" id="A0A9N8HKX7"/>
<evidence type="ECO:0000313" key="3">
    <source>
        <dbReference type="Proteomes" id="UP001153069"/>
    </source>
</evidence>
<comment type="caution">
    <text evidence="2">The sequence shown here is derived from an EMBL/GenBank/DDBJ whole genome shotgun (WGS) entry which is preliminary data.</text>
</comment>
<gene>
    <name evidence="2" type="ORF">SEMRO_871_G213850.1</name>
</gene>
<dbReference type="EMBL" id="CAICTM010000870">
    <property type="protein sequence ID" value="CAB9517661.1"/>
    <property type="molecule type" value="Genomic_DNA"/>
</dbReference>
<dbReference type="Proteomes" id="UP001153069">
    <property type="component" value="Unassembled WGS sequence"/>
</dbReference>
<evidence type="ECO:0000256" key="1">
    <source>
        <dbReference type="SAM" id="Phobius"/>
    </source>
</evidence>